<evidence type="ECO:0000313" key="2">
    <source>
        <dbReference type="EMBL" id="RLV92199.1"/>
    </source>
</evidence>
<protein>
    <submittedName>
        <fullName evidence="2">Uncharacterized protein</fullName>
    </submittedName>
</protein>
<keyword evidence="3" id="KW-1185">Reference proteome</keyword>
<gene>
    <name evidence="2" type="ORF">DV515_00013871</name>
</gene>
<feature type="region of interest" description="Disordered" evidence="1">
    <location>
        <begin position="1"/>
        <end position="33"/>
    </location>
</feature>
<dbReference type="OrthoDB" id="8061355at2759"/>
<dbReference type="AlphaFoldDB" id="A0A3L8RZX4"/>
<accession>A0A3L8RZX4</accession>
<evidence type="ECO:0000313" key="3">
    <source>
        <dbReference type="Proteomes" id="UP000276834"/>
    </source>
</evidence>
<dbReference type="EMBL" id="QUSF01000102">
    <property type="protein sequence ID" value="RLV92199.1"/>
    <property type="molecule type" value="Genomic_DNA"/>
</dbReference>
<name>A0A3L8RZX4_CHLGU</name>
<evidence type="ECO:0000256" key="1">
    <source>
        <dbReference type="SAM" id="MobiDB-lite"/>
    </source>
</evidence>
<proteinExistence type="predicted"/>
<reference evidence="2 3" key="1">
    <citation type="journal article" date="2018" name="Proc. R. Soc. B">
        <title>A non-coding region near Follistatin controls head colour polymorphism in the Gouldian finch.</title>
        <authorList>
            <person name="Toomey M.B."/>
            <person name="Marques C.I."/>
            <person name="Andrade P."/>
            <person name="Araujo P.M."/>
            <person name="Sabatino S."/>
            <person name="Gazda M.A."/>
            <person name="Afonso S."/>
            <person name="Lopes R.J."/>
            <person name="Corbo J.C."/>
            <person name="Carneiro M."/>
        </authorList>
    </citation>
    <scope>NUCLEOTIDE SEQUENCE [LARGE SCALE GENOMIC DNA]</scope>
    <source>
        <strain evidence="2">Red01</strain>
        <tissue evidence="2">Muscle</tissue>
    </source>
</reference>
<organism evidence="2 3">
    <name type="scientific">Chloebia gouldiae</name>
    <name type="common">Gouldian finch</name>
    <name type="synonym">Erythrura gouldiae</name>
    <dbReference type="NCBI Taxonomy" id="44316"/>
    <lineage>
        <taxon>Eukaryota</taxon>
        <taxon>Metazoa</taxon>
        <taxon>Chordata</taxon>
        <taxon>Craniata</taxon>
        <taxon>Vertebrata</taxon>
        <taxon>Euteleostomi</taxon>
        <taxon>Archelosauria</taxon>
        <taxon>Archosauria</taxon>
        <taxon>Dinosauria</taxon>
        <taxon>Saurischia</taxon>
        <taxon>Theropoda</taxon>
        <taxon>Coelurosauria</taxon>
        <taxon>Aves</taxon>
        <taxon>Neognathae</taxon>
        <taxon>Neoaves</taxon>
        <taxon>Telluraves</taxon>
        <taxon>Australaves</taxon>
        <taxon>Passeriformes</taxon>
        <taxon>Passeroidea</taxon>
        <taxon>Passeridae</taxon>
        <taxon>Chloebia</taxon>
    </lineage>
</organism>
<dbReference type="Proteomes" id="UP000276834">
    <property type="component" value="Unassembled WGS sequence"/>
</dbReference>
<comment type="caution">
    <text evidence="2">The sequence shown here is derived from an EMBL/GenBank/DDBJ whole genome shotgun (WGS) entry which is preliminary data.</text>
</comment>
<sequence length="75" mass="8367">MIHAPGLLGPDVAEGDLGSKGVGVGRRNTQPPRFWSGEPRMAALSQHLRILLWKNWLSVKRQLLYHEDPLVVENG</sequence>